<evidence type="ECO:0000313" key="2">
    <source>
        <dbReference type="Proteomes" id="UP001396334"/>
    </source>
</evidence>
<protein>
    <recommendedName>
        <fullName evidence="3">Reverse transcriptase domain-containing protein</fullName>
    </recommendedName>
</protein>
<proteinExistence type="predicted"/>
<reference evidence="1 2" key="1">
    <citation type="journal article" date="2024" name="G3 (Bethesda)">
        <title>Genome assembly of Hibiscus sabdariffa L. provides insights into metabolisms of medicinal natural products.</title>
        <authorList>
            <person name="Kim T."/>
        </authorList>
    </citation>
    <scope>NUCLEOTIDE SEQUENCE [LARGE SCALE GENOMIC DNA]</scope>
    <source>
        <strain evidence="1">TK-2024</strain>
        <tissue evidence="1">Old leaves</tissue>
    </source>
</reference>
<organism evidence="1 2">
    <name type="scientific">Hibiscus sabdariffa</name>
    <name type="common">roselle</name>
    <dbReference type="NCBI Taxonomy" id="183260"/>
    <lineage>
        <taxon>Eukaryota</taxon>
        <taxon>Viridiplantae</taxon>
        <taxon>Streptophyta</taxon>
        <taxon>Embryophyta</taxon>
        <taxon>Tracheophyta</taxon>
        <taxon>Spermatophyta</taxon>
        <taxon>Magnoliopsida</taxon>
        <taxon>eudicotyledons</taxon>
        <taxon>Gunneridae</taxon>
        <taxon>Pentapetalae</taxon>
        <taxon>rosids</taxon>
        <taxon>malvids</taxon>
        <taxon>Malvales</taxon>
        <taxon>Malvaceae</taxon>
        <taxon>Malvoideae</taxon>
        <taxon>Hibiscus</taxon>
    </lineage>
</organism>
<accession>A0ABR2QM56</accession>
<dbReference type="EMBL" id="JBBPBN010000035">
    <property type="protein sequence ID" value="KAK9001736.1"/>
    <property type="molecule type" value="Genomic_DNA"/>
</dbReference>
<name>A0ABR2QM56_9ROSI</name>
<dbReference type="Proteomes" id="UP001396334">
    <property type="component" value="Unassembled WGS sequence"/>
</dbReference>
<comment type="caution">
    <text evidence="1">The sequence shown here is derived from an EMBL/GenBank/DDBJ whole genome shotgun (WGS) entry which is preliminary data.</text>
</comment>
<evidence type="ECO:0008006" key="3">
    <source>
        <dbReference type="Google" id="ProtNLM"/>
    </source>
</evidence>
<sequence>MERLGHRISLAMEDGSWHPFRLIRGGLPISHLFFADDLILYAKATVDQAVLISTIRDEFGYFSGHKVLESSYYFYGPNAFVWSSDCTA</sequence>
<keyword evidence="2" id="KW-1185">Reference proteome</keyword>
<evidence type="ECO:0000313" key="1">
    <source>
        <dbReference type="EMBL" id="KAK9001736.1"/>
    </source>
</evidence>
<gene>
    <name evidence="1" type="ORF">V6N11_024434</name>
</gene>